<dbReference type="OrthoDB" id="687738at2759"/>
<protein>
    <recommendedName>
        <fullName evidence="3">Knottin scorpion toxin-like domain-containing protein</fullName>
    </recommendedName>
</protein>
<evidence type="ECO:0008006" key="3">
    <source>
        <dbReference type="Google" id="ProtNLM"/>
    </source>
</evidence>
<accession>A0A368S4U5</accession>
<evidence type="ECO:0000256" key="1">
    <source>
        <dbReference type="SAM" id="SignalP"/>
    </source>
</evidence>
<dbReference type="AlphaFoldDB" id="A0A368S4U5"/>
<feature type="signal peptide" evidence="1">
    <location>
        <begin position="1"/>
        <end position="31"/>
    </location>
</feature>
<dbReference type="EMBL" id="CM003535">
    <property type="protein sequence ID" value="RCV37449.1"/>
    <property type="molecule type" value="Genomic_DNA"/>
</dbReference>
<feature type="chain" id="PRO_5016809885" description="Knottin scorpion toxin-like domain-containing protein" evidence="1">
    <location>
        <begin position="32"/>
        <end position="96"/>
    </location>
</feature>
<proteinExistence type="predicted"/>
<gene>
    <name evidence="2" type="ORF">SETIT_8G063900v2</name>
</gene>
<evidence type="ECO:0000313" key="2">
    <source>
        <dbReference type="EMBL" id="RCV37449.1"/>
    </source>
</evidence>
<name>A0A368S4U5_SETIT</name>
<sequence length="96" mass="9882">MAALVAACSKKAHVLIAIALLVALLATVASAGRGDVPMADGQCTRVGACSDSLCTEQYCSVHDTGSCKFVGQYVYCCCGPVHSTSTDDVHPRPLGH</sequence>
<reference evidence="2" key="1">
    <citation type="journal article" date="2012" name="Nat. Biotechnol.">
        <title>Reference genome sequence of the model plant Setaria.</title>
        <authorList>
            <person name="Bennetzen J.L."/>
            <person name="Schmutz J."/>
            <person name="Wang H."/>
            <person name="Percifield R."/>
            <person name="Hawkins J."/>
            <person name="Pontaroli A.C."/>
            <person name="Estep M."/>
            <person name="Feng L."/>
            <person name="Vaughn J.N."/>
            <person name="Grimwood J."/>
            <person name="Jenkins J."/>
            <person name="Barry K."/>
            <person name="Lindquist E."/>
            <person name="Hellsten U."/>
            <person name="Deshpande S."/>
            <person name="Wang X."/>
            <person name="Wu X."/>
            <person name="Mitros T."/>
            <person name="Triplett J."/>
            <person name="Yang X."/>
            <person name="Ye C.Y."/>
            <person name="Mauro-Herrera M."/>
            <person name="Wang L."/>
            <person name="Li P."/>
            <person name="Sharma M."/>
            <person name="Sharma R."/>
            <person name="Ronald P.C."/>
            <person name="Panaud O."/>
            <person name="Kellogg E.A."/>
            <person name="Brutnell T.P."/>
            <person name="Doust A.N."/>
            <person name="Tuskan G.A."/>
            <person name="Rokhsar D."/>
            <person name="Devos K.M."/>
        </authorList>
    </citation>
    <scope>NUCLEOTIDE SEQUENCE [LARGE SCALE GENOMIC DNA]</scope>
    <source>
        <strain evidence="2">Yugu1</strain>
    </source>
</reference>
<reference evidence="2" key="2">
    <citation type="submission" date="2015-07" db="EMBL/GenBank/DDBJ databases">
        <authorList>
            <person name="Noorani M."/>
        </authorList>
    </citation>
    <scope>NUCLEOTIDE SEQUENCE</scope>
    <source>
        <strain evidence="2">Yugu1</strain>
    </source>
</reference>
<organism evidence="2">
    <name type="scientific">Setaria italica</name>
    <name type="common">Foxtail millet</name>
    <name type="synonym">Panicum italicum</name>
    <dbReference type="NCBI Taxonomy" id="4555"/>
    <lineage>
        <taxon>Eukaryota</taxon>
        <taxon>Viridiplantae</taxon>
        <taxon>Streptophyta</taxon>
        <taxon>Embryophyta</taxon>
        <taxon>Tracheophyta</taxon>
        <taxon>Spermatophyta</taxon>
        <taxon>Magnoliopsida</taxon>
        <taxon>Liliopsida</taxon>
        <taxon>Poales</taxon>
        <taxon>Poaceae</taxon>
        <taxon>PACMAD clade</taxon>
        <taxon>Panicoideae</taxon>
        <taxon>Panicodae</taxon>
        <taxon>Paniceae</taxon>
        <taxon>Cenchrinae</taxon>
        <taxon>Setaria</taxon>
    </lineage>
</organism>
<keyword evidence="1" id="KW-0732">Signal</keyword>